<dbReference type="Gene3D" id="2.60.40.1610">
    <property type="entry name" value="Domain of unknown function DUF1254"/>
    <property type="match status" value="1"/>
</dbReference>
<proteinExistence type="predicted"/>
<evidence type="ECO:0000259" key="2">
    <source>
        <dbReference type="Pfam" id="PF06742"/>
    </source>
</evidence>
<organism evidence="4 5">
    <name type="scientific">Burkholderia thailandensis</name>
    <dbReference type="NCBI Taxonomy" id="57975"/>
    <lineage>
        <taxon>Bacteria</taxon>
        <taxon>Pseudomonadati</taxon>
        <taxon>Pseudomonadota</taxon>
        <taxon>Betaproteobacteria</taxon>
        <taxon>Burkholderiales</taxon>
        <taxon>Burkholderiaceae</taxon>
        <taxon>Burkholderia</taxon>
        <taxon>pseudomallei group</taxon>
    </lineage>
</organism>
<dbReference type="InterPro" id="IPR037049">
    <property type="entry name" value="DUF1214_C_sf"/>
</dbReference>
<dbReference type="InterPro" id="IPR010621">
    <property type="entry name" value="DUF1214"/>
</dbReference>
<dbReference type="InterPro" id="IPR037050">
    <property type="entry name" value="DUF1254_sf"/>
</dbReference>
<keyword evidence="1" id="KW-0732">Signal</keyword>
<reference evidence="4" key="1">
    <citation type="submission" date="2018-08" db="EMBL/GenBank/DDBJ databases">
        <title>Identification of Burkholderia cepacia strains that express a Burkholderia pseudomallei-like capsular polysaccharide.</title>
        <authorList>
            <person name="Burtnick M.N."/>
            <person name="Vongsouvath M."/>
            <person name="Newton P."/>
            <person name="Wuthiekanun V."/>
            <person name="Limmathurotsakul D."/>
            <person name="Brett P.J."/>
            <person name="Chantratita N."/>
            <person name="Dance D.A."/>
        </authorList>
    </citation>
    <scope>NUCLEOTIDE SEQUENCE</scope>
    <source>
        <strain evidence="4">SBXCC001</strain>
    </source>
</reference>
<evidence type="ECO:0000313" key="4">
    <source>
        <dbReference type="EMBL" id="MDW9253557.1"/>
    </source>
</evidence>
<dbReference type="AlphaFoldDB" id="A0AAW9CTP5"/>
<dbReference type="SUPFAM" id="SSF160935">
    <property type="entry name" value="VPA0735-like"/>
    <property type="match status" value="1"/>
</dbReference>
<dbReference type="Pfam" id="PF06742">
    <property type="entry name" value="DUF1214"/>
    <property type="match status" value="1"/>
</dbReference>
<dbReference type="PROSITE" id="PS51257">
    <property type="entry name" value="PROKAR_LIPOPROTEIN"/>
    <property type="match status" value="1"/>
</dbReference>
<dbReference type="EMBL" id="QXCT01000001">
    <property type="protein sequence ID" value="MDW9253557.1"/>
    <property type="molecule type" value="Genomic_DNA"/>
</dbReference>
<name>A0AAW9CTP5_BURTH</name>
<dbReference type="Gene3D" id="2.60.120.600">
    <property type="entry name" value="Domain of unknown function DUF1214, C-terminal domain"/>
    <property type="match status" value="1"/>
</dbReference>
<protein>
    <recommendedName>
        <fullName evidence="6">Lipoprotein</fullName>
    </recommendedName>
</protein>
<evidence type="ECO:0000256" key="1">
    <source>
        <dbReference type="SAM" id="SignalP"/>
    </source>
</evidence>
<evidence type="ECO:0000313" key="5">
    <source>
        <dbReference type="Proteomes" id="UP001272137"/>
    </source>
</evidence>
<gene>
    <name evidence="4" type="ORF">C7S16_5355</name>
</gene>
<feature type="chain" id="PRO_5043645358" description="Lipoprotein" evidence="1">
    <location>
        <begin position="27"/>
        <end position="484"/>
    </location>
</feature>
<comment type="caution">
    <text evidence="4">The sequence shown here is derived from an EMBL/GenBank/DDBJ whole genome shotgun (WGS) entry which is preliminary data.</text>
</comment>
<feature type="domain" description="DUF1214" evidence="2">
    <location>
        <begin position="364"/>
        <end position="468"/>
    </location>
</feature>
<dbReference type="Pfam" id="PF06863">
    <property type="entry name" value="DUF1254"/>
    <property type="match status" value="1"/>
</dbReference>
<dbReference type="KEGG" id="btha:DR62_4688"/>
<evidence type="ECO:0008006" key="6">
    <source>
        <dbReference type="Google" id="ProtNLM"/>
    </source>
</evidence>
<sequence length="484" mass="50969">MTTNRRESTVSLRRACASLAALALLAACTSTPEAIQRKTGWMRSEVADSYIYAYPLVLMDVAKEAATADGAPGAMPVNTLRHAQALPAPGAANPPLASVDMLDSTAWLDVAEEPVVVVLPDGRGRYVDARALDMWTNVLWSSGPSANPRSGASRARTLAFVGAGWEGSLPEGVTRVDAPARNVWLDVRVQTSGGRDLAAAKRLQRAIRVEPLSVYTGDARRAPRAARADAGAASAESASGVASPVASPVAQVAALDPPGFFSRVARALQDNPPPAADAHAQEILADIGVTAGAPVQWKGDKLIGAENGAAEARERLAALPPNALAANGWSWLGDGVGNYGQDYALRAYAASTQFGAGTRDDEIVAVVKTDSAGRPLNGAHRYVIRFAPNALPPARAFWSLAPYTPDGAVPELGRARRSIGERDRLHRNRDGSLEIVVSATPPGKGYASNWLPAPRADFELALRLYAPKRQAADGNWQPPAVVRK</sequence>
<feature type="signal peptide" evidence="1">
    <location>
        <begin position="1"/>
        <end position="26"/>
    </location>
</feature>
<dbReference type="PANTHER" id="PTHR36509:SF2">
    <property type="entry name" value="BLL3101 PROTEIN"/>
    <property type="match status" value="1"/>
</dbReference>
<evidence type="ECO:0000259" key="3">
    <source>
        <dbReference type="Pfam" id="PF06863"/>
    </source>
</evidence>
<dbReference type="Proteomes" id="UP001272137">
    <property type="component" value="Unassembled WGS sequence"/>
</dbReference>
<dbReference type="RefSeq" id="WP_009901393.1">
    <property type="nucleotide sequence ID" value="NZ_CP008915.2"/>
</dbReference>
<feature type="domain" description="DUF1254" evidence="3">
    <location>
        <begin position="77"/>
        <end position="211"/>
    </location>
</feature>
<accession>A0AAW9CTP5</accession>
<dbReference type="PANTHER" id="PTHR36509">
    <property type="entry name" value="BLL3101 PROTEIN"/>
    <property type="match status" value="1"/>
</dbReference>
<dbReference type="InterPro" id="IPR010679">
    <property type="entry name" value="DUF1254"/>
</dbReference>